<name>A0ABV8YKB6_9ACTN</name>
<keyword evidence="2" id="KW-1185">Reference proteome</keyword>
<sequence>MLLARWGGDGGRMQFIEVTELAGVRSAVIRFRKPGTGLEFLLFPMIHLGEADFYREVTVRLRRRCDLVIAEGVGKGSVSADALVASYARLDGHERLGLVVQDIDFDTLGRPVVCPDMGGEEFEEGFRRLPLKERVMVAAMVPAVTAGMRLFGTRRYLARHLATEDLLSEAEEATADFLPGLEDLVMRRRDRLLVRALMDSHRGSADRTGSFTIGVVYGAEHMRAAADALVGLGYHASDADWLTVFLLDLPDTSGPEGTRARSG</sequence>
<gene>
    <name evidence="1" type="ORF">ACFPH6_14475</name>
</gene>
<dbReference type="EMBL" id="JBHSFG010000021">
    <property type="protein sequence ID" value="MFC4465718.1"/>
    <property type="molecule type" value="Genomic_DNA"/>
</dbReference>
<evidence type="ECO:0000313" key="1">
    <source>
        <dbReference type="EMBL" id="MFC4465718.1"/>
    </source>
</evidence>
<comment type="caution">
    <text evidence="1">The sequence shown here is derived from an EMBL/GenBank/DDBJ whole genome shotgun (WGS) entry which is preliminary data.</text>
</comment>
<dbReference type="RefSeq" id="WP_386341965.1">
    <property type="nucleotide sequence ID" value="NZ_JBHSFG010000021.1"/>
</dbReference>
<proteinExistence type="predicted"/>
<dbReference type="Proteomes" id="UP001596012">
    <property type="component" value="Unassembled WGS sequence"/>
</dbReference>
<organism evidence="1 2">
    <name type="scientific">Streptomyces xiangluensis</name>
    <dbReference type="NCBI Taxonomy" id="2665720"/>
    <lineage>
        <taxon>Bacteria</taxon>
        <taxon>Bacillati</taxon>
        <taxon>Actinomycetota</taxon>
        <taxon>Actinomycetes</taxon>
        <taxon>Kitasatosporales</taxon>
        <taxon>Streptomycetaceae</taxon>
        <taxon>Streptomyces</taxon>
    </lineage>
</organism>
<protein>
    <submittedName>
        <fullName evidence="1">Uncharacterized protein</fullName>
    </submittedName>
</protein>
<reference evidence="2" key="1">
    <citation type="journal article" date="2019" name="Int. J. Syst. Evol. Microbiol.">
        <title>The Global Catalogue of Microorganisms (GCM) 10K type strain sequencing project: providing services to taxonomists for standard genome sequencing and annotation.</title>
        <authorList>
            <consortium name="The Broad Institute Genomics Platform"/>
            <consortium name="The Broad Institute Genome Sequencing Center for Infectious Disease"/>
            <person name="Wu L."/>
            <person name="Ma J."/>
        </authorList>
    </citation>
    <scope>NUCLEOTIDE SEQUENCE [LARGE SCALE GENOMIC DNA]</scope>
    <source>
        <strain evidence="2">DT43</strain>
    </source>
</reference>
<evidence type="ECO:0000313" key="2">
    <source>
        <dbReference type="Proteomes" id="UP001596012"/>
    </source>
</evidence>
<accession>A0ABV8YKB6</accession>